<organism evidence="8">
    <name type="scientific">Caldithrix abyssi</name>
    <dbReference type="NCBI Taxonomy" id="187145"/>
    <lineage>
        <taxon>Bacteria</taxon>
        <taxon>Pseudomonadati</taxon>
        <taxon>Calditrichota</taxon>
        <taxon>Calditrichia</taxon>
        <taxon>Calditrichales</taxon>
        <taxon>Calditrichaceae</taxon>
        <taxon>Caldithrix</taxon>
    </lineage>
</organism>
<evidence type="ECO:0000259" key="7">
    <source>
        <dbReference type="Pfam" id="PF04893"/>
    </source>
</evidence>
<dbReference type="GO" id="GO:0016020">
    <property type="term" value="C:membrane"/>
    <property type="evidence" value="ECO:0007669"/>
    <property type="project" value="UniProtKB-SubCell"/>
</dbReference>
<proteinExistence type="predicted"/>
<dbReference type="InterPro" id="IPR006977">
    <property type="entry name" value="Yip1_dom"/>
</dbReference>
<protein>
    <submittedName>
        <fullName evidence="8">YIP1 family protein</fullName>
    </submittedName>
</protein>
<keyword evidence="2 6" id="KW-0812">Transmembrane</keyword>
<gene>
    <name evidence="8" type="ORF">ENL21_06785</name>
</gene>
<dbReference type="Pfam" id="PF04893">
    <property type="entry name" value="Yip1"/>
    <property type="match status" value="1"/>
</dbReference>
<name>A0A7V5H458_CALAY</name>
<feature type="compositionally biased region" description="Polar residues" evidence="5">
    <location>
        <begin position="8"/>
        <end position="28"/>
    </location>
</feature>
<feature type="region of interest" description="Disordered" evidence="5">
    <location>
        <begin position="1"/>
        <end position="29"/>
    </location>
</feature>
<evidence type="ECO:0000256" key="5">
    <source>
        <dbReference type="SAM" id="MobiDB-lite"/>
    </source>
</evidence>
<sequence>MTEELINQDPSQQNENSSLQNDQESEGQTVPKLTVGQQIIKIFTDPITFFQHLRNNPTWLLPLALIILMSIAFTSITKDQMLEYRKQMILDSEKIPEEFKDKSIEQIENMTPSAYYVQTVLGSVIGIVIVYAIGAGLFLVVGNFFLGGKATFKQMFALFTWANMVSIVEMLVKMILILQKNSVEVYTSLALLMDPAKSKTFLFQLLNAVDIFAIWKVILWAIGFGIIYRFSAKKSYITVISLYIVYVLVSIGFSRLFV</sequence>
<comment type="caution">
    <text evidence="8">The sequence shown here is derived from an EMBL/GenBank/DDBJ whole genome shotgun (WGS) entry which is preliminary data.</text>
</comment>
<dbReference type="Proteomes" id="UP000886111">
    <property type="component" value="Unassembled WGS sequence"/>
</dbReference>
<keyword evidence="3 6" id="KW-1133">Transmembrane helix</keyword>
<keyword evidence="4 6" id="KW-0472">Membrane</keyword>
<reference evidence="8" key="1">
    <citation type="journal article" date="2020" name="mSystems">
        <title>Genome- and Community-Level Interaction Insights into Carbon Utilization and Element Cycling Functions of Hydrothermarchaeota in Hydrothermal Sediment.</title>
        <authorList>
            <person name="Zhou Z."/>
            <person name="Liu Y."/>
            <person name="Xu W."/>
            <person name="Pan J."/>
            <person name="Luo Z.H."/>
            <person name="Li M."/>
        </authorList>
    </citation>
    <scope>NUCLEOTIDE SEQUENCE [LARGE SCALE GENOMIC DNA]</scope>
    <source>
        <strain evidence="8">HyVt-76</strain>
    </source>
</reference>
<comment type="subcellular location">
    <subcellularLocation>
        <location evidence="1">Membrane</location>
        <topology evidence="1">Multi-pass membrane protein</topology>
    </subcellularLocation>
</comment>
<accession>A0A7V5H458</accession>
<evidence type="ECO:0000256" key="6">
    <source>
        <dbReference type="SAM" id="Phobius"/>
    </source>
</evidence>
<feature type="transmembrane region" description="Helical" evidence="6">
    <location>
        <begin position="158"/>
        <end position="178"/>
    </location>
</feature>
<feature type="transmembrane region" description="Helical" evidence="6">
    <location>
        <begin position="235"/>
        <end position="257"/>
    </location>
</feature>
<evidence type="ECO:0000256" key="1">
    <source>
        <dbReference type="ARBA" id="ARBA00004141"/>
    </source>
</evidence>
<dbReference type="AlphaFoldDB" id="A0A7V5H458"/>
<evidence type="ECO:0000256" key="3">
    <source>
        <dbReference type="ARBA" id="ARBA00022989"/>
    </source>
</evidence>
<dbReference type="EMBL" id="DRTD01000502">
    <property type="protein sequence ID" value="HHE55470.1"/>
    <property type="molecule type" value="Genomic_DNA"/>
</dbReference>
<evidence type="ECO:0000313" key="8">
    <source>
        <dbReference type="EMBL" id="HHE55470.1"/>
    </source>
</evidence>
<feature type="transmembrane region" description="Helical" evidence="6">
    <location>
        <begin position="59"/>
        <end position="76"/>
    </location>
</feature>
<evidence type="ECO:0000256" key="4">
    <source>
        <dbReference type="ARBA" id="ARBA00023136"/>
    </source>
</evidence>
<feature type="transmembrane region" description="Helical" evidence="6">
    <location>
        <begin position="120"/>
        <end position="146"/>
    </location>
</feature>
<feature type="transmembrane region" description="Helical" evidence="6">
    <location>
        <begin position="201"/>
        <end position="228"/>
    </location>
</feature>
<feature type="domain" description="Yip1" evidence="7">
    <location>
        <begin position="41"/>
        <end position="251"/>
    </location>
</feature>
<evidence type="ECO:0000256" key="2">
    <source>
        <dbReference type="ARBA" id="ARBA00022692"/>
    </source>
</evidence>